<dbReference type="EMBL" id="LIAE01006552">
    <property type="protein sequence ID" value="PAV87742.1"/>
    <property type="molecule type" value="Genomic_DNA"/>
</dbReference>
<gene>
    <name evidence="1" type="ORF">WR25_03778</name>
</gene>
<dbReference type="Proteomes" id="UP000218231">
    <property type="component" value="Unassembled WGS sequence"/>
</dbReference>
<comment type="caution">
    <text evidence="1">The sequence shown here is derived from an EMBL/GenBank/DDBJ whole genome shotgun (WGS) entry which is preliminary data.</text>
</comment>
<dbReference type="AlphaFoldDB" id="A0A2A2LNE1"/>
<accession>A0A2A2LNE1</accession>
<reference evidence="1 2" key="1">
    <citation type="journal article" date="2017" name="Curr. Biol.">
        <title>Genome architecture and evolution of a unichromosomal asexual nematode.</title>
        <authorList>
            <person name="Fradin H."/>
            <person name="Zegar C."/>
            <person name="Gutwein M."/>
            <person name="Lucas J."/>
            <person name="Kovtun M."/>
            <person name="Corcoran D."/>
            <person name="Baugh L.R."/>
            <person name="Kiontke K."/>
            <person name="Gunsalus K."/>
            <person name="Fitch D.H."/>
            <person name="Piano F."/>
        </authorList>
    </citation>
    <scope>NUCLEOTIDE SEQUENCE [LARGE SCALE GENOMIC DNA]</scope>
    <source>
        <strain evidence="1">PF1309</strain>
    </source>
</reference>
<name>A0A2A2LNE1_9BILA</name>
<proteinExistence type="predicted"/>
<sequence length="107" mass="11495">MHSATAKLMYIKGDAVTTGRDLVNAPGYSSTRMLADTVTDTMGSVGVAGVEFEVGVLEPGISVNLWQQRWKSGRLRRTELSDAVWGASRWLAGLDAIQLVVSNGNLD</sequence>
<evidence type="ECO:0000313" key="1">
    <source>
        <dbReference type="EMBL" id="PAV87742.1"/>
    </source>
</evidence>
<evidence type="ECO:0000313" key="2">
    <source>
        <dbReference type="Proteomes" id="UP000218231"/>
    </source>
</evidence>
<keyword evidence="2" id="KW-1185">Reference proteome</keyword>
<organism evidence="1 2">
    <name type="scientific">Diploscapter pachys</name>
    <dbReference type="NCBI Taxonomy" id="2018661"/>
    <lineage>
        <taxon>Eukaryota</taxon>
        <taxon>Metazoa</taxon>
        <taxon>Ecdysozoa</taxon>
        <taxon>Nematoda</taxon>
        <taxon>Chromadorea</taxon>
        <taxon>Rhabditida</taxon>
        <taxon>Rhabditina</taxon>
        <taxon>Rhabditomorpha</taxon>
        <taxon>Rhabditoidea</taxon>
        <taxon>Rhabditidae</taxon>
        <taxon>Diploscapter</taxon>
    </lineage>
</organism>
<protein>
    <submittedName>
        <fullName evidence="1">Uncharacterized protein</fullName>
    </submittedName>
</protein>